<comment type="caution">
    <text evidence="2">The sequence shown here is derived from an EMBL/GenBank/DDBJ whole genome shotgun (WGS) entry which is preliminary data.</text>
</comment>
<keyword evidence="3" id="KW-1185">Reference proteome</keyword>
<keyword evidence="1" id="KW-0472">Membrane</keyword>
<evidence type="ECO:0000256" key="1">
    <source>
        <dbReference type="SAM" id="Phobius"/>
    </source>
</evidence>
<feature type="transmembrane region" description="Helical" evidence="1">
    <location>
        <begin position="7"/>
        <end position="28"/>
    </location>
</feature>
<evidence type="ECO:0000313" key="3">
    <source>
        <dbReference type="Proteomes" id="UP000521032"/>
    </source>
</evidence>
<dbReference type="AlphaFoldDB" id="A0A6V7QZU0"/>
<feature type="transmembrane region" description="Helical" evidence="1">
    <location>
        <begin position="40"/>
        <end position="61"/>
    </location>
</feature>
<reference evidence="2 3" key="1">
    <citation type="submission" date="2020-07" db="EMBL/GenBank/DDBJ databases">
        <authorList>
            <person name="Criscuolo A."/>
        </authorList>
    </citation>
    <scope>NUCLEOTIDE SEQUENCE [LARGE SCALE GENOMIC DNA]</scope>
    <source>
        <strain evidence="3">CIP 111030</strain>
    </source>
</reference>
<sequence length="93" mass="10875">MKKNIPALIRILDVFLFLIIFIGLFWLTNRILETNDFSRTVHTIVQIIGLSTALLLAMFVSRFTATKLAKKYVAEDETLKAQYTYKHKNKKRK</sequence>
<dbReference type="EMBL" id="CAJEWE010000003">
    <property type="protein sequence ID" value="CAD2070537.1"/>
    <property type="molecule type" value="Genomic_DNA"/>
</dbReference>
<keyword evidence="1" id="KW-1133">Transmembrane helix</keyword>
<keyword evidence="1" id="KW-0812">Transmembrane</keyword>
<dbReference type="Proteomes" id="UP000521032">
    <property type="component" value="Unassembled WGS sequence"/>
</dbReference>
<organism evidence="2 3">
    <name type="scientific">Phocicoccus schoeneichii</name>
    <dbReference type="NCBI Taxonomy" id="1812261"/>
    <lineage>
        <taxon>Bacteria</taxon>
        <taxon>Bacillati</taxon>
        <taxon>Bacillota</taxon>
        <taxon>Bacilli</taxon>
        <taxon>Bacillales</taxon>
        <taxon>Salinicoccaceae</taxon>
        <taxon>Phocicoccus</taxon>
    </lineage>
</organism>
<evidence type="ECO:0000313" key="2">
    <source>
        <dbReference type="EMBL" id="CAD2070537.1"/>
    </source>
</evidence>
<accession>A0A6V7QZU0</accession>
<dbReference type="RefSeq" id="WP_186084297.1">
    <property type="nucleotide sequence ID" value="NZ_BMDB01000003.1"/>
</dbReference>
<gene>
    <name evidence="2" type="ORF">JEOSCH030_00026</name>
</gene>
<protein>
    <submittedName>
        <fullName evidence="2">Uncharacterized protein</fullName>
    </submittedName>
</protein>
<proteinExistence type="predicted"/>
<name>A0A6V7QZU0_9BACL</name>